<proteinExistence type="predicted"/>
<keyword evidence="1" id="KW-1133">Transmembrane helix</keyword>
<evidence type="ECO:0000313" key="2">
    <source>
        <dbReference type="EMBL" id="PJJ62635.1"/>
    </source>
</evidence>
<dbReference type="AlphaFoldDB" id="A0A2M9BXD2"/>
<reference evidence="2 3" key="1">
    <citation type="submission" date="2017-11" db="EMBL/GenBank/DDBJ databases">
        <title>Genomic Encyclopedia of Archaeal and Bacterial Type Strains, Phase II (KMG-II): From Individual Species to Whole Genera.</title>
        <authorList>
            <person name="Goeker M."/>
        </authorList>
    </citation>
    <scope>NUCLEOTIDE SEQUENCE [LARGE SCALE GENOMIC DNA]</scope>
    <source>
        <strain evidence="2 3">DSM 27617</strain>
    </source>
</reference>
<sequence length="137" mass="16268">MMKKLLGRIHYYLCVKESKWNIVFLFILISPLLWYIYIKQSPIKKGNYTIAYATKMYWPIISYKRIEYNYNVKGENYEATNIYALDPEVKIPARYLVQFSLEDHSFSTIYPNIPVPDSIKVAPSEGWKELPEWAKSK</sequence>
<evidence type="ECO:0000313" key="3">
    <source>
        <dbReference type="Proteomes" id="UP000228740"/>
    </source>
</evidence>
<dbReference type="EMBL" id="PGFD01000004">
    <property type="protein sequence ID" value="PJJ62635.1"/>
    <property type="molecule type" value="Genomic_DNA"/>
</dbReference>
<keyword evidence="1" id="KW-0812">Transmembrane</keyword>
<organism evidence="2 3">
    <name type="scientific">Chryseobacterium geocarposphaerae</name>
    <dbReference type="NCBI Taxonomy" id="1416776"/>
    <lineage>
        <taxon>Bacteria</taxon>
        <taxon>Pseudomonadati</taxon>
        <taxon>Bacteroidota</taxon>
        <taxon>Flavobacteriia</taxon>
        <taxon>Flavobacteriales</taxon>
        <taxon>Weeksellaceae</taxon>
        <taxon>Chryseobacterium group</taxon>
        <taxon>Chryseobacterium</taxon>
    </lineage>
</organism>
<comment type="caution">
    <text evidence="2">The sequence shown here is derived from an EMBL/GenBank/DDBJ whole genome shotgun (WGS) entry which is preliminary data.</text>
</comment>
<protein>
    <submittedName>
        <fullName evidence="2">Uncharacterized protein</fullName>
    </submittedName>
</protein>
<feature type="transmembrane region" description="Helical" evidence="1">
    <location>
        <begin position="20"/>
        <end position="38"/>
    </location>
</feature>
<dbReference type="Proteomes" id="UP000228740">
    <property type="component" value="Unassembled WGS sequence"/>
</dbReference>
<keyword evidence="1" id="KW-0472">Membrane</keyword>
<keyword evidence="3" id="KW-1185">Reference proteome</keyword>
<name>A0A2M9BXD2_9FLAO</name>
<accession>A0A2M9BXD2</accession>
<dbReference type="OrthoDB" id="1380281at2"/>
<evidence type="ECO:0000256" key="1">
    <source>
        <dbReference type="SAM" id="Phobius"/>
    </source>
</evidence>
<dbReference type="RefSeq" id="WP_100378401.1">
    <property type="nucleotide sequence ID" value="NZ_PGFD01000004.1"/>
</dbReference>
<gene>
    <name evidence="2" type="ORF">CLV73_3819</name>
</gene>